<keyword evidence="2" id="KW-1185">Reference proteome</keyword>
<gene>
    <name evidence="1" type="ORF">RND71_040633</name>
</gene>
<evidence type="ECO:0000313" key="2">
    <source>
        <dbReference type="Proteomes" id="UP001291623"/>
    </source>
</evidence>
<comment type="caution">
    <text evidence="1">The sequence shown here is derived from an EMBL/GenBank/DDBJ whole genome shotgun (WGS) entry which is preliminary data.</text>
</comment>
<dbReference type="AlphaFoldDB" id="A0AAE1QTD3"/>
<protein>
    <submittedName>
        <fullName evidence="1">Uncharacterized protein</fullName>
    </submittedName>
</protein>
<evidence type="ECO:0000313" key="1">
    <source>
        <dbReference type="EMBL" id="KAK4339171.1"/>
    </source>
</evidence>
<organism evidence="1 2">
    <name type="scientific">Anisodus tanguticus</name>
    <dbReference type="NCBI Taxonomy" id="243964"/>
    <lineage>
        <taxon>Eukaryota</taxon>
        <taxon>Viridiplantae</taxon>
        <taxon>Streptophyta</taxon>
        <taxon>Embryophyta</taxon>
        <taxon>Tracheophyta</taxon>
        <taxon>Spermatophyta</taxon>
        <taxon>Magnoliopsida</taxon>
        <taxon>eudicotyledons</taxon>
        <taxon>Gunneridae</taxon>
        <taxon>Pentapetalae</taxon>
        <taxon>asterids</taxon>
        <taxon>lamiids</taxon>
        <taxon>Solanales</taxon>
        <taxon>Solanaceae</taxon>
        <taxon>Solanoideae</taxon>
        <taxon>Hyoscyameae</taxon>
        <taxon>Anisodus</taxon>
    </lineage>
</organism>
<name>A0AAE1QTD3_9SOLA</name>
<reference evidence="1" key="1">
    <citation type="submission" date="2023-12" db="EMBL/GenBank/DDBJ databases">
        <title>Genome assembly of Anisodus tanguticus.</title>
        <authorList>
            <person name="Wang Y.-J."/>
        </authorList>
    </citation>
    <scope>NUCLEOTIDE SEQUENCE</scope>
    <source>
        <strain evidence="1">KB-2021</strain>
        <tissue evidence="1">Leaf</tissue>
    </source>
</reference>
<proteinExistence type="predicted"/>
<sequence length="140" mass="15354">MGGRTFPPKANFQHIYAPSFPTNKDQAAVAPSLPIVFSVELLLAAGMSSNGSFTDVNVIEGDNNSDVASEDCEPFHDSNYPVGEDDIILDQIDESIIESVSIKREKTKIIRIVELRKTSILDMLANFPGHIQEDDCSKLT</sequence>
<accession>A0AAE1QTD3</accession>
<dbReference type="Proteomes" id="UP001291623">
    <property type="component" value="Unassembled WGS sequence"/>
</dbReference>
<dbReference type="EMBL" id="JAVYJV010000023">
    <property type="protein sequence ID" value="KAK4339171.1"/>
    <property type="molecule type" value="Genomic_DNA"/>
</dbReference>